<dbReference type="InterPro" id="IPR018060">
    <property type="entry name" value="HTH_AraC"/>
</dbReference>
<dbReference type="Proteomes" id="UP000264141">
    <property type="component" value="Unassembled WGS sequence"/>
</dbReference>
<evidence type="ECO:0000256" key="1">
    <source>
        <dbReference type="ARBA" id="ARBA00001286"/>
    </source>
</evidence>
<keyword evidence="4 15" id="KW-0489">Methyltransferase</keyword>
<evidence type="ECO:0000256" key="13">
    <source>
        <dbReference type="PIRSR" id="PIRSR000409-3"/>
    </source>
</evidence>
<dbReference type="Gene3D" id="3.30.160.70">
    <property type="entry name" value="Methylated DNA-protein cysteine methyltransferase domain"/>
    <property type="match status" value="1"/>
</dbReference>
<evidence type="ECO:0000256" key="3">
    <source>
        <dbReference type="ARBA" id="ARBA00011918"/>
    </source>
</evidence>
<dbReference type="Pfam" id="PF02805">
    <property type="entry name" value="Ada_Zn_binding"/>
    <property type="match status" value="1"/>
</dbReference>
<evidence type="ECO:0000256" key="6">
    <source>
        <dbReference type="ARBA" id="ARBA00022763"/>
    </source>
</evidence>
<dbReference type="PANTHER" id="PTHR10815">
    <property type="entry name" value="METHYLATED-DNA--PROTEIN-CYSTEINE METHYLTRANSFERASE"/>
    <property type="match status" value="1"/>
</dbReference>
<feature type="active site" description="Nucleophile; methyl group acceptor from methylphosphotriester" evidence="12">
    <location>
        <position position="32"/>
    </location>
</feature>
<organism evidence="15 16">
    <name type="scientific">Anaerolinea thermolimosa</name>
    <dbReference type="NCBI Taxonomy" id="229919"/>
    <lineage>
        <taxon>Bacteria</taxon>
        <taxon>Bacillati</taxon>
        <taxon>Chloroflexota</taxon>
        <taxon>Anaerolineae</taxon>
        <taxon>Anaerolineales</taxon>
        <taxon>Anaerolineaceae</taxon>
        <taxon>Anaerolinea</taxon>
    </lineage>
</organism>
<dbReference type="GO" id="GO:0008270">
    <property type="term" value="F:zinc ion binding"/>
    <property type="evidence" value="ECO:0007669"/>
    <property type="project" value="InterPro"/>
</dbReference>
<dbReference type="InterPro" id="IPR036631">
    <property type="entry name" value="MGMT_N_sf"/>
</dbReference>
<evidence type="ECO:0000256" key="7">
    <source>
        <dbReference type="ARBA" id="ARBA00023015"/>
    </source>
</evidence>
<keyword evidence="7" id="KW-0805">Transcription regulation</keyword>
<dbReference type="AlphaFoldDB" id="A0A3D1JLX0"/>
<keyword evidence="5 15" id="KW-0808">Transferase</keyword>
<dbReference type="Gene3D" id="3.40.10.10">
    <property type="entry name" value="DNA Methylphosphotriester Repair Domain"/>
    <property type="match status" value="1"/>
</dbReference>
<comment type="caution">
    <text evidence="15">The sequence shown here is derived from an EMBL/GenBank/DDBJ whole genome shotgun (WGS) entry which is preliminary data.</text>
</comment>
<dbReference type="STRING" id="229919.GCA_001050195_02208"/>
<dbReference type="InterPro" id="IPR036388">
    <property type="entry name" value="WH-like_DNA-bd_sf"/>
</dbReference>
<evidence type="ECO:0000256" key="5">
    <source>
        <dbReference type="ARBA" id="ARBA00022679"/>
    </source>
</evidence>
<comment type="similarity">
    <text evidence="2">Belongs to the MGMT family.</text>
</comment>
<evidence type="ECO:0000256" key="4">
    <source>
        <dbReference type="ARBA" id="ARBA00022603"/>
    </source>
</evidence>
<evidence type="ECO:0000256" key="8">
    <source>
        <dbReference type="ARBA" id="ARBA00023159"/>
    </source>
</evidence>
<keyword evidence="15" id="KW-0238">DNA-binding</keyword>
<dbReference type="PANTHER" id="PTHR10815:SF14">
    <property type="entry name" value="BIFUNCTIONAL TRANSCRIPTIONAL ACTIVATOR_DNA REPAIR ENZYME ADA"/>
    <property type="match status" value="1"/>
</dbReference>
<dbReference type="GO" id="GO:0003908">
    <property type="term" value="F:methylated-DNA-[protein]-cysteine S-methyltransferase activity"/>
    <property type="evidence" value="ECO:0007669"/>
    <property type="project" value="UniProtKB-EC"/>
</dbReference>
<dbReference type="SUPFAM" id="SSF53155">
    <property type="entry name" value="Methylated DNA-protein cysteine methyltransferase domain"/>
    <property type="match status" value="1"/>
</dbReference>
<comment type="catalytic activity">
    <reaction evidence="1">
        <text>a 4-O-methyl-thymidine in DNA + L-cysteinyl-[protein] = a thymidine in DNA + S-methyl-L-cysteinyl-[protein]</text>
        <dbReference type="Rhea" id="RHEA:53428"/>
        <dbReference type="Rhea" id="RHEA-COMP:10131"/>
        <dbReference type="Rhea" id="RHEA-COMP:10132"/>
        <dbReference type="Rhea" id="RHEA-COMP:13555"/>
        <dbReference type="Rhea" id="RHEA-COMP:13556"/>
        <dbReference type="ChEBI" id="CHEBI:29950"/>
        <dbReference type="ChEBI" id="CHEBI:82612"/>
        <dbReference type="ChEBI" id="CHEBI:137386"/>
        <dbReference type="ChEBI" id="CHEBI:137387"/>
        <dbReference type="EC" id="2.1.1.63"/>
    </reaction>
</comment>
<dbReference type="GO" id="GO:0006281">
    <property type="term" value="P:DNA repair"/>
    <property type="evidence" value="ECO:0007669"/>
    <property type="project" value="UniProtKB-KW"/>
</dbReference>
<dbReference type="PIRSF" id="PIRSF000409">
    <property type="entry name" value="Ada"/>
    <property type="match status" value="1"/>
</dbReference>
<keyword evidence="6" id="KW-0227">DNA damage</keyword>
<dbReference type="FunFam" id="1.10.10.10:FF:000214">
    <property type="entry name" value="Methylated-DNA--protein-cysteine methyltransferase"/>
    <property type="match status" value="1"/>
</dbReference>
<dbReference type="PROSITE" id="PS01124">
    <property type="entry name" value="HTH_ARAC_FAMILY_2"/>
    <property type="match status" value="1"/>
</dbReference>
<evidence type="ECO:0000256" key="2">
    <source>
        <dbReference type="ARBA" id="ARBA00008711"/>
    </source>
</evidence>
<proteinExistence type="inferred from homology"/>
<evidence type="ECO:0000313" key="16">
    <source>
        <dbReference type="Proteomes" id="UP000264141"/>
    </source>
</evidence>
<dbReference type="Pfam" id="PF02870">
    <property type="entry name" value="Methyltransf_1N"/>
    <property type="match status" value="1"/>
</dbReference>
<dbReference type="NCBIfam" id="TIGR00589">
    <property type="entry name" value="ogt"/>
    <property type="match status" value="1"/>
</dbReference>
<feature type="binding site" evidence="13">
    <location>
        <position position="66"/>
    </location>
    <ligand>
        <name>Zn(2+)</name>
        <dbReference type="ChEBI" id="CHEBI:29105"/>
    </ligand>
</feature>
<dbReference type="NCBIfam" id="NF011964">
    <property type="entry name" value="PRK15435.1"/>
    <property type="match status" value="1"/>
</dbReference>
<evidence type="ECO:0000313" key="15">
    <source>
        <dbReference type="EMBL" id="HCE18656.1"/>
    </source>
</evidence>
<keyword evidence="13" id="KW-0862">Zinc</keyword>
<evidence type="ECO:0000256" key="9">
    <source>
        <dbReference type="ARBA" id="ARBA00023163"/>
    </source>
</evidence>
<dbReference type="EMBL" id="DPBP01000048">
    <property type="protein sequence ID" value="HCE18656.1"/>
    <property type="molecule type" value="Genomic_DNA"/>
</dbReference>
<feature type="binding site" evidence="13">
    <location>
        <position position="36"/>
    </location>
    <ligand>
        <name>Zn(2+)</name>
        <dbReference type="ChEBI" id="CHEBI:29105"/>
    </ligand>
</feature>
<dbReference type="InterPro" id="IPR016221">
    <property type="entry name" value="Bifunct_regulatory_prot_Ada"/>
</dbReference>
<dbReference type="SMART" id="SM00342">
    <property type="entry name" value="HTH_ARAC"/>
    <property type="match status" value="1"/>
</dbReference>
<dbReference type="Pfam" id="PF12833">
    <property type="entry name" value="HTH_18"/>
    <property type="match status" value="1"/>
</dbReference>
<keyword evidence="13" id="KW-0479">Metal-binding</keyword>
<dbReference type="Pfam" id="PF01035">
    <property type="entry name" value="DNA_binding_1"/>
    <property type="match status" value="1"/>
</dbReference>
<evidence type="ECO:0000259" key="14">
    <source>
        <dbReference type="PROSITE" id="PS01124"/>
    </source>
</evidence>
<dbReference type="Gene3D" id="1.10.10.60">
    <property type="entry name" value="Homeodomain-like"/>
    <property type="match status" value="1"/>
</dbReference>
<protein>
    <recommendedName>
        <fullName evidence="3">methylated-DNA--[protein]-cysteine S-methyltransferase</fullName>
        <ecNumber evidence="3">2.1.1.63</ecNumber>
    </recommendedName>
</protein>
<keyword evidence="9" id="KW-0804">Transcription</keyword>
<dbReference type="OrthoDB" id="9802228at2"/>
<evidence type="ECO:0000256" key="11">
    <source>
        <dbReference type="ARBA" id="ARBA00049348"/>
    </source>
</evidence>
<keyword evidence="10" id="KW-0234">DNA repair</keyword>
<comment type="catalytic activity">
    <reaction evidence="11">
        <text>a 6-O-methyl-2'-deoxyguanosine in DNA + L-cysteinyl-[protein] = S-methyl-L-cysteinyl-[protein] + a 2'-deoxyguanosine in DNA</text>
        <dbReference type="Rhea" id="RHEA:24000"/>
        <dbReference type="Rhea" id="RHEA-COMP:10131"/>
        <dbReference type="Rhea" id="RHEA-COMP:10132"/>
        <dbReference type="Rhea" id="RHEA-COMP:11367"/>
        <dbReference type="Rhea" id="RHEA-COMP:11368"/>
        <dbReference type="ChEBI" id="CHEBI:29950"/>
        <dbReference type="ChEBI" id="CHEBI:82612"/>
        <dbReference type="ChEBI" id="CHEBI:85445"/>
        <dbReference type="ChEBI" id="CHEBI:85448"/>
        <dbReference type="EC" id="2.1.1.63"/>
    </reaction>
</comment>
<dbReference type="InterPro" id="IPR014048">
    <property type="entry name" value="MethylDNA_cys_MeTrfase_DNA-bd"/>
</dbReference>
<dbReference type="CDD" id="cd06445">
    <property type="entry name" value="ATase"/>
    <property type="match status" value="1"/>
</dbReference>
<sequence length="350" mass="39435">MDESVCWRAVQIRDRDQDGKFVYAVRTTGIFCRPSCASRQPRREHVLFFATPEDALAAGFRPCKRCRPLETSAPDDRVWLVRQACSILEEEKETVLTLQMLARRLNISPTYLHRVFKEVTGMTPRQYTSLIRAEAFKSHLRKGARVIEAQFEAGYTSSSRVVEASDRWLGMTPGQYRKGGKGMELNYAIVESWMGRLLVAATHRGVCAVRFGEGDNALLAGLREEFPSAELVQDRGQLQDWVQAILAHLEGREKQLDLPLDIRATAFQWEVWEALRRIPYGETRTYRQVAESIGKPSAVRAVANACAANPVAVVIPCHRVKRSDGGLGGYRWGIQRKQALLEKESEVASA</sequence>
<dbReference type="SUPFAM" id="SSF46767">
    <property type="entry name" value="Methylated DNA-protein cysteine methyltransferase, C-terminal domain"/>
    <property type="match status" value="1"/>
</dbReference>
<name>A0A3D1JLX0_9CHLR</name>
<dbReference type="Gene3D" id="1.10.10.10">
    <property type="entry name" value="Winged helix-like DNA-binding domain superfamily/Winged helix DNA-binding domain"/>
    <property type="match status" value="1"/>
</dbReference>
<dbReference type="SUPFAM" id="SSF57884">
    <property type="entry name" value="Ada DNA repair protein, N-terminal domain (N-Ada 10)"/>
    <property type="match status" value="1"/>
</dbReference>
<dbReference type="InterPro" id="IPR009057">
    <property type="entry name" value="Homeodomain-like_sf"/>
</dbReference>
<dbReference type="GO" id="GO:0032259">
    <property type="term" value="P:methylation"/>
    <property type="evidence" value="ECO:0007669"/>
    <property type="project" value="UniProtKB-KW"/>
</dbReference>
<dbReference type="InterPro" id="IPR036217">
    <property type="entry name" value="MethylDNA_cys_MeTrfase_DNAb"/>
</dbReference>
<feature type="active site" description="Nucleophile; methyl group acceptor from either O6-methylguanine or O4-methylthymine" evidence="12">
    <location>
        <position position="317"/>
    </location>
</feature>
<dbReference type="InterPro" id="IPR008332">
    <property type="entry name" value="MethylG_MeTrfase_N"/>
</dbReference>
<dbReference type="InterPro" id="IPR004026">
    <property type="entry name" value="Ada_DNA_repair_Zn-bd"/>
</dbReference>
<feature type="binding site" evidence="13">
    <location>
        <position position="32"/>
    </location>
    <ligand>
        <name>Zn(2+)</name>
        <dbReference type="ChEBI" id="CHEBI:29105"/>
    </ligand>
</feature>
<comment type="cofactor">
    <cofactor evidence="13">
        <name>Zn(2+)</name>
        <dbReference type="ChEBI" id="CHEBI:29105"/>
    </cofactor>
    <text evidence="13">Binds 1 zinc ion per subunit.</text>
</comment>
<dbReference type="EC" id="2.1.1.63" evidence="3"/>
<evidence type="ECO:0000256" key="10">
    <source>
        <dbReference type="ARBA" id="ARBA00023204"/>
    </source>
</evidence>
<dbReference type="GO" id="GO:0043565">
    <property type="term" value="F:sequence-specific DNA binding"/>
    <property type="evidence" value="ECO:0007669"/>
    <property type="project" value="InterPro"/>
</dbReference>
<dbReference type="SUPFAM" id="SSF46689">
    <property type="entry name" value="Homeodomain-like"/>
    <property type="match status" value="1"/>
</dbReference>
<dbReference type="InterPro" id="IPR035451">
    <property type="entry name" value="Ada-like_dom_sf"/>
</dbReference>
<evidence type="ECO:0000256" key="12">
    <source>
        <dbReference type="PIRSR" id="PIRSR000409-1"/>
    </source>
</evidence>
<reference evidence="15 16" key="1">
    <citation type="journal article" date="2018" name="Nat. Biotechnol.">
        <title>A standardized bacterial taxonomy based on genome phylogeny substantially revises the tree of life.</title>
        <authorList>
            <person name="Parks D.H."/>
            <person name="Chuvochina M."/>
            <person name="Waite D.W."/>
            <person name="Rinke C."/>
            <person name="Skarshewski A."/>
            <person name="Chaumeil P.A."/>
            <person name="Hugenholtz P."/>
        </authorList>
    </citation>
    <scope>NUCLEOTIDE SEQUENCE [LARGE SCALE GENOMIC DNA]</scope>
    <source>
        <strain evidence="15">UBA8781</strain>
    </source>
</reference>
<dbReference type="GO" id="GO:0003700">
    <property type="term" value="F:DNA-binding transcription factor activity"/>
    <property type="evidence" value="ECO:0007669"/>
    <property type="project" value="InterPro"/>
</dbReference>
<feature type="binding site" evidence="13">
    <location>
        <position position="63"/>
    </location>
    <ligand>
        <name>Zn(2+)</name>
        <dbReference type="ChEBI" id="CHEBI:29105"/>
    </ligand>
</feature>
<feature type="domain" description="HTH araC/xylS-type" evidence="14">
    <location>
        <begin position="82"/>
        <end position="179"/>
    </location>
</feature>
<gene>
    <name evidence="15" type="ORF">DEQ80_12440</name>
</gene>
<keyword evidence="8" id="KW-0010">Activator</keyword>
<accession>A0A3D1JLX0</accession>